<accession>A0A3M7SP82</accession>
<proteinExistence type="predicted"/>
<reference evidence="1 2" key="1">
    <citation type="journal article" date="2018" name="Sci. Rep.">
        <title>Genomic signatures of local adaptation to the degree of environmental predictability in rotifers.</title>
        <authorList>
            <person name="Franch-Gras L."/>
            <person name="Hahn C."/>
            <person name="Garcia-Roger E.M."/>
            <person name="Carmona M.J."/>
            <person name="Serra M."/>
            <person name="Gomez A."/>
        </authorList>
    </citation>
    <scope>NUCLEOTIDE SEQUENCE [LARGE SCALE GENOMIC DNA]</scope>
    <source>
        <strain evidence="1">HYR1</strain>
    </source>
</reference>
<evidence type="ECO:0000313" key="2">
    <source>
        <dbReference type="Proteomes" id="UP000276133"/>
    </source>
</evidence>
<dbReference type="EMBL" id="REGN01001038">
    <property type="protein sequence ID" value="RNA37492.1"/>
    <property type="molecule type" value="Genomic_DNA"/>
</dbReference>
<keyword evidence="2" id="KW-1185">Reference proteome</keyword>
<organism evidence="1 2">
    <name type="scientific">Brachionus plicatilis</name>
    <name type="common">Marine rotifer</name>
    <name type="synonym">Brachionus muelleri</name>
    <dbReference type="NCBI Taxonomy" id="10195"/>
    <lineage>
        <taxon>Eukaryota</taxon>
        <taxon>Metazoa</taxon>
        <taxon>Spiralia</taxon>
        <taxon>Gnathifera</taxon>
        <taxon>Rotifera</taxon>
        <taxon>Eurotatoria</taxon>
        <taxon>Monogononta</taxon>
        <taxon>Pseudotrocha</taxon>
        <taxon>Ploima</taxon>
        <taxon>Brachionidae</taxon>
        <taxon>Brachionus</taxon>
    </lineage>
</organism>
<protein>
    <submittedName>
        <fullName evidence="1">Uncharacterized protein</fullName>
    </submittedName>
</protein>
<evidence type="ECO:0000313" key="1">
    <source>
        <dbReference type="EMBL" id="RNA37492.1"/>
    </source>
</evidence>
<dbReference type="AlphaFoldDB" id="A0A3M7SP82"/>
<dbReference type="Proteomes" id="UP000276133">
    <property type="component" value="Unassembled WGS sequence"/>
</dbReference>
<comment type="caution">
    <text evidence="1">The sequence shown here is derived from an EMBL/GenBank/DDBJ whole genome shotgun (WGS) entry which is preliminary data.</text>
</comment>
<gene>
    <name evidence="1" type="ORF">BpHYR1_005127</name>
</gene>
<name>A0A3M7SP82_BRAPC</name>
<sequence>MLKIFLEINSTISLISYSSSQSLKSLKPRVYVRPCTKYPTYGIKACVAKQGETILLRNYGINFSLLFVYSINFDSYPKNNKEHFYAEKCCNDI</sequence>